<feature type="transmembrane region" description="Helical" evidence="1">
    <location>
        <begin position="12"/>
        <end position="32"/>
    </location>
</feature>
<feature type="transmembrane region" description="Helical" evidence="1">
    <location>
        <begin position="72"/>
        <end position="94"/>
    </location>
</feature>
<dbReference type="AlphaFoldDB" id="A0A5S5AWR8"/>
<feature type="transmembrane region" description="Helical" evidence="1">
    <location>
        <begin position="198"/>
        <end position="218"/>
    </location>
</feature>
<evidence type="ECO:0000313" key="4">
    <source>
        <dbReference type="Proteomes" id="UP000322294"/>
    </source>
</evidence>
<evidence type="ECO:0000256" key="1">
    <source>
        <dbReference type="SAM" id="Phobius"/>
    </source>
</evidence>
<keyword evidence="1" id="KW-0472">Membrane</keyword>
<feature type="transmembrane region" description="Helical" evidence="1">
    <location>
        <begin position="44"/>
        <end position="60"/>
    </location>
</feature>
<reference evidence="3 4" key="1">
    <citation type="submission" date="2019-07" db="EMBL/GenBank/DDBJ databases">
        <title>Genomic Encyclopedia of Type Strains, Phase I: the one thousand microbial genomes (KMG-I) project.</title>
        <authorList>
            <person name="Kyrpides N."/>
        </authorList>
    </citation>
    <scope>NUCLEOTIDE SEQUENCE [LARGE SCALE GENOMIC DNA]</scope>
    <source>
        <strain evidence="3 4">DSM 16647</strain>
    </source>
</reference>
<organism evidence="3 4">
    <name type="scientific">Thermosediminibacter litoriperuensis</name>
    <dbReference type="NCBI Taxonomy" id="291989"/>
    <lineage>
        <taxon>Bacteria</taxon>
        <taxon>Bacillati</taxon>
        <taxon>Bacillota</taxon>
        <taxon>Clostridia</taxon>
        <taxon>Thermosediminibacterales</taxon>
        <taxon>Thermosediminibacteraceae</taxon>
        <taxon>Thermosediminibacter</taxon>
    </lineage>
</organism>
<feature type="transmembrane region" description="Helical" evidence="1">
    <location>
        <begin position="138"/>
        <end position="158"/>
    </location>
</feature>
<name>A0A5S5AWR8_9FIRM</name>
<comment type="caution">
    <text evidence="3">The sequence shown here is derived from an EMBL/GenBank/DDBJ whole genome shotgun (WGS) entry which is preliminary data.</text>
</comment>
<dbReference type="InterPro" id="IPR018402">
    <property type="entry name" value="Mal/Na_symporter_MadM_N"/>
</dbReference>
<keyword evidence="4" id="KW-1185">Reference proteome</keyword>
<feature type="transmembrane region" description="Helical" evidence="1">
    <location>
        <begin position="165"/>
        <end position="192"/>
    </location>
</feature>
<dbReference type="InterPro" id="IPR004691">
    <property type="entry name" value="Mal/Na_symporter_MadM"/>
</dbReference>
<dbReference type="Pfam" id="PF03818">
    <property type="entry name" value="MadM"/>
    <property type="match status" value="1"/>
</dbReference>
<keyword evidence="1" id="KW-0812">Transmembrane</keyword>
<protein>
    <submittedName>
        <fullName evidence="3">Malonate transporter MadM subunit</fullName>
    </submittedName>
</protein>
<evidence type="ECO:0000259" key="2">
    <source>
        <dbReference type="Pfam" id="PF03818"/>
    </source>
</evidence>
<gene>
    <name evidence="3" type="ORF">LZ11_00466</name>
</gene>
<dbReference type="OrthoDB" id="4964461at2"/>
<dbReference type="Proteomes" id="UP000322294">
    <property type="component" value="Unassembled WGS sequence"/>
</dbReference>
<feature type="transmembrane region" description="Helical" evidence="1">
    <location>
        <begin position="106"/>
        <end position="132"/>
    </location>
</feature>
<evidence type="ECO:0000313" key="3">
    <source>
        <dbReference type="EMBL" id="TYP57808.1"/>
    </source>
</evidence>
<feature type="transmembrane region" description="Helical" evidence="1">
    <location>
        <begin position="230"/>
        <end position="253"/>
    </location>
</feature>
<dbReference type="GO" id="GO:0044668">
    <property type="term" value="F:sodium:malonate symporter activity"/>
    <property type="evidence" value="ECO:0007669"/>
    <property type="project" value="InterPro"/>
</dbReference>
<dbReference type="NCBIfam" id="TIGR00808">
    <property type="entry name" value="malonate_madM"/>
    <property type="match status" value="1"/>
</dbReference>
<sequence length="254" mass="25727">MVVSIIKKLFTSYGLVGAFGIVALIMHVAYYIANAIGQKRMGSAFAIIIGLILAYIAGKYTGGEKGLADIELFAGLSLLGGGMLRDYAIISTAYGVKFENLKKAGLVGVISLIVGVFFSFIVGAIIAAILGFQNPVDITTIGAGAVTFIVGPVTGSALGASSEVIALSIAAGVVKSVLTMIITPLIAPIIGLNNPTAAMVYGGLLGTTSGVAGGLAATDPKLVPYGAMTATFYTGLGTLIIPSLGFLLVRAIFS</sequence>
<feature type="domain" description="Malonate/sodium symporter MadM subunit N-terminal" evidence="2">
    <location>
        <begin position="6"/>
        <end position="253"/>
    </location>
</feature>
<accession>A0A5S5AWR8</accession>
<proteinExistence type="predicted"/>
<keyword evidence="1" id="KW-1133">Transmembrane helix</keyword>
<dbReference type="RefSeq" id="WP_148866262.1">
    <property type="nucleotide sequence ID" value="NZ_VNHO01000004.1"/>
</dbReference>
<dbReference type="EMBL" id="VNHO01000004">
    <property type="protein sequence ID" value="TYP57808.1"/>
    <property type="molecule type" value="Genomic_DNA"/>
</dbReference>